<dbReference type="InterPro" id="IPR036865">
    <property type="entry name" value="CRAL-TRIO_dom_sf"/>
</dbReference>
<proteinExistence type="predicted"/>
<dbReference type="PANTHER" id="PTHR23324">
    <property type="entry name" value="SEC14 RELATED PROTEIN"/>
    <property type="match status" value="1"/>
</dbReference>
<dbReference type="InterPro" id="IPR051064">
    <property type="entry name" value="SEC14/CRAL-TRIO_domain"/>
</dbReference>
<dbReference type="SUPFAM" id="SSF52087">
    <property type="entry name" value="CRAL/TRIO domain"/>
    <property type="match status" value="1"/>
</dbReference>
<dbReference type="InterPro" id="IPR001251">
    <property type="entry name" value="CRAL-TRIO_dom"/>
</dbReference>
<evidence type="ECO:0000313" key="3">
    <source>
        <dbReference type="EMBL" id="OXA63243.1"/>
    </source>
</evidence>
<reference evidence="3 4" key="1">
    <citation type="submission" date="2015-12" db="EMBL/GenBank/DDBJ databases">
        <title>The genome of Folsomia candida.</title>
        <authorList>
            <person name="Faddeeva A."/>
            <person name="Derks M.F."/>
            <person name="Anvar Y."/>
            <person name="Smit S."/>
            <person name="Van Straalen N."/>
            <person name="Roelofs D."/>
        </authorList>
    </citation>
    <scope>NUCLEOTIDE SEQUENCE [LARGE SCALE GENOMIC DNA]</scope>
    <source>
        <strain evidence="3 4">VU population</strain>
        <tissue evidence="3">Whole body</tissue>
    </source>
</reference>
<dbReference type="CDD" id="cd00170">
    <property type="entry name" value="SEC14"/>
    <property type="match status" value="1"/>
</dbReference>
<gene>
    <name evidence="3" type="ORF">Fcan01_01172</name>
</gene>
<dbReference type="Gene3D" id="3.40.525.10">
    <property type="entry name" value="CRAL-TRIO lipid binding domain"/>
    <property type="match status" value="1"/>
</dbReference>
<evidence type="ECO:0000259" key="2">
    <source>
        <dbReference type="PROSITE" id="PS50191"/>
    </source>
</evidence>
<name>A0A226F0B1_FOLCA</name>
<dbReference type="OrthoDB" id="6682367at2759"/>
<dbReference type="AlphaFoldDB" id="A0A226F0B1"/>
<sequence>MFSNSKILNFATFIILINLVGAAVFEKDVNLTMDQKALLDKFKIRMADKLPHEYMQKEIYLVKWLRSSNFNLDQAEERLLKNLEWRKEQNMDTIHSEDWSDMWGADFRYFTEGRDKLGRPFMVVEMLTADPRKIVLQGNGDRLVRYVDKAIDEACQLVQELGEKYGNMTRGNAITNLDGFSLIKHGCIRCLPFLIRNVVSFSQHWPECVDKMIFVNAPTEIEQILTLARPLVSEETRENMFVYGTNKKVWMEALRQDFDLDQLPPSLGGTKIYKGMDKENFDY</sequence>
<comment type="caution">
    <text evidence="3">The sequence shown here is derived from an EMBL/GenBank/DDBJ whole genome shotgun (WGS) entry which is preliminary data.</text>
</comment>
<dbReference type="EMBL" id="LNIX01000001">
    <property type="protein sequence ID" value="OXA63243.1"/>
    <property type="molecule type" value="Genomic_DNA"/>
</dbReference>
<dbReference type="GO" id="GO:0005737">
    <property type="term" value="C:cytoplasm"/>
    <property type="evidence" value="ECO:0007669"/>
    <property type="project" value="TreeGrafter"/>
</dbReference>
<organism evidence="3 4">
    <name type="scientific">Folsomia candida</name>
    <name type="common">Springtail</name>
    <dbReference type="NCBI Taxonomy" id="158441"/>
    <lineage>
        <taxon>Eukaryota</taxon>
        <taxon>Metazoa</taxon>
        <taxon>Ecdysozoa</taxon>
        <taxon>Arthropoda</taxon>
        <taxon>Hexapoda</taxon>
        <taxon>Collembola</taxon>
        <taxon>Entomobryomorpha</taxon>
        <taxon>Isotomoidea</taxon>
        <taxon>Isotomidae</taxon>
        <taxon>Proisotominae</taxon>
        <taxon>Folsomia</taxon>
    </lineage>
</organism>
<accession>A0A226F0B1</accession>
<dbReference type="Pfam" id="PF00650">
    <property type="entry name" value="CRAL_TRIO"/>
    <property type="match status" value="1"/>
</dbReference>
<dbReference type="InterPro" id="IPR036273">
    <property type="entry name" value="CRAL/TRIO_N_dom_sf"/>
</dbReference>
<feature type="signal peptide" evidence="1">
    <location>
        <begin position="1"/>
        <end position="22"/>
    </location>
</feature>
<protein>
    <recommendedName>
        <fullName evidence="2">CRAL-TRIO domain-containing protein</fullName>
    </recommendedName>
</protein>
<keyword evidence="4" id="KW-1185">Reference proteome</keyword>
<evidence type="ECO:0000313" key="4">
    <source>
        <dbReference type="Proteomes" id="UP000198287"/>
    </source>
</evidence>
<dbReference type="PROSITE" id="PS50191">
    <property type="entry name" value="CRAL_TRIO"/>
    <property type="match status" value="1"/>
</dbReference>
<dbReference type="SUPFAM" id="SSF46938">
    <property type="entry name" value="CRAL/TRIO N-terminal domain"/>
    <property type="match status" value="1"/>
</dbReference>
<keyword evidence="1" id="KW-0732">Signal</keyword>
<dbReference type="Proteomes" id="UP000198287">
    <property type="component" value="Unassembled WGS sequence"/>
</dbReference>
<dbReference type="SMART" id="SM00516">
    <property type="entry name" value="SEC14"/>
    <property type="match status" value="1"/>
</dbReference>
<evidence type="ECO:0000256" key="1">
    <source>
        <dbReference type="SAM" id="SignalP"/>
    </source>
</evidence>
<feature type="domain" description="CRAL-TRIO" evidence="2">
    <location>
        <begin position="113"/>
        <end position="275"/>
    </location>
</feature>
<dbReference type="PANTHER" id="PTHR23324:SF83">
    <property type="entry name" value="SEC14-LIKE PROTEIN 2"/>
    <property type="match status" value="1"/>
</dbReference>
<feature type="chain" id="PRO_5013166745" description="CRAL-TRIO domain-containing protein" evidence="1">
    <location>
        <begin position="23"/>
        <end position="283"/>
    </location>
</feature>